<dbReference type="Gene3D" id="3.40.50.850">
    <property type="entry name" value="Isochorismatase-like"/>
    <property type="match status" value="1"/>
</dbReference>
<dbReference type="SUPFAM" id="SSF52499">
    <property type="entry name" value="Isochorismatase-like hydrolases"/>
    <property type="match status" value="1"/>
</dbReference>
<proteinExistence type="predicted"/>
<evidence type="ECO:0000313" key="4">
    <source>
        <dbReference type="Proteomes" id="UP001518989"/>
    </source>
</evidence>
<keyword evidence="4" id="KW-1185">Reference proteome</keyword>
<dbReference type="Pfam" id="PF00857">
    <property type="entry name" value="Isochorismatase"/>
    <property type="match status" value="1"/>
</dbReference>
<name>A0ABS3KNQ6_9PROT</name>
<dbReference type="EMBL" id="JACTNG010000001">
    <property type="protein sequence ID" value="MBO1077991.1"/>
    <property type="molecule type" value="Genomic_DNA"/>
</dbReference>
<comment type="caution">
    <text evidence="3">The sequence shown here is derived from an EMBL/GenBank/DDBJ whole genome shotgun (WGS) entry which is preliminary data.</text>
</comment>
<feature type="domain" description="Isochorismatase-like" evidence="2">
    <location>
        <begin position="9"/>
        <end position="193"/>
    </location>
</feature>
<dbReference type="GO" id="GO:0016787">
    <property type="term" value="F:hydrolase activity"/>
    <property type="evidence" value="ECO:0007669"/>
    <property type="project" value="UniProtKB-KW"/>
</dbReference>
<dbReference type="InterPro" id="IPR000868">
    <property type="entry name" value="Isochorismatase-like_dom"/>
</dbReference>
<gene>
    <name evidence="3" type="ORF">IAI61_03040</name>
</gene>
<dbReference type="PANTHER" id="PTHR43540">
    <property type="entry name" value="PEROXYUREIDOACRYLATE/UREIDOACRYLATE AMIDOHYDROLASE-RELATED"/>
    <property type="match status" value="1"/>
</dbReference>
<protein>
    <submittedName>
        <fullName evidence="3">Cysteine hydrolase</fullName>
    </submittedName>
</protein>
<accession>A0ABS3KNQ6</accession>
<dbReference type="InterPro" id="IPR036380">
    <property type="entry name" value="Isochorismatase-like_sf"/>
</dbReference>
<dbReference type="CDD" id="cd00431">
    <property type="entry name" value="cysteine_hydrolases"/>
    <property type="match status" value="1"/>
</dbReference>
<organism evidence="3 4">
    <name type="scientific">Roseomonas haemaphysalidis</name>
    <dbReference type="NCBI Taxonomy" id="2768162"/>
    <lineage>
        <taxon>Bacteria</taxon>
        <taxon>Pseudomonadati</taxon>
        <taxon>Pseudomonadota</taxon>
        <taxon>Alphaproteobacteria</taxon>
        <taxon>Acetobacterales</taxon>
        <taxon>Roseomonadaceae</taxon>
        <taxon>Roseomonas</taxon>
    </lineage>
</organism>
<evidence type="ECO:0000259" key="2">
    <source>
        <dbReference type="Pfam" id="PF00857"/>
    </source>
</evidence>
<dbReference type="RefSeq" id="WP_207415378.1">
    <property type="nucleotide sequence ID" value="NZ_CP061179.1"/>
</dbReference>
<dbReference type="InterPro" id="IPR050272">
    <property type="entry name" value="Isochorismatase-like_hydrls"/>
</dbReference>
<evidence type="ECO:0000313" key="3">
    <source>
        <dbReference type="EMBL" id="MBO1077991.1"/>
    </source>
</evidence>
<reference evidence="3 4" key="1">
    <citation type="submission" date="2020-09" db="EMBL/GenBank/DDBJ databases">
        <title>Roseomonas.</title>
        <authorList>
            <person name="Zhu W."/>
        </authorList>
    </citation>
    <scope>NUCLEOTIDE SEQUENCE [LARGE SCALE GENOMIC DNA]</scope>
    <source>
        <strain evidence="3 4">573</strain>
    </source>
</reference>
<sequence>MPSAEVPALLLLIDLQRAFCDDDGSIAQQGRDIALLKVAAGNCARLAARARAAGVPVVWTRMMFRPDYADGGTILAMRPNLARIGALRAGTEDVALSVSAKAEAGDIVIDKPRYSALYATPLEAMLRAFNTRRVLIGGVTTSMCVETTARDLSQRDYDIRVVAEACGDFDPARHAASLSALAFGFAPVIGMEEAGAALCQTAKP</sequence>
<evidence type="ECO:0000256" key="1">
    <source>
        <dbReference type="ARBA" id="ARBA00022801"/>
    </source>
</evidence>
<dbReference type="Proteomes" id="UP001518989">
    <property type="component" value="Unassembled WGS sequence"/>
</dbReference>
<keyword evidence="1 3" id="KW-0378">Hydrolase</keyword>